<comment type="caution">
    <text evidence="8">The sequence shown here is derived from an EMBL/GenBank/DDBJ whole genome shotgun (WGS) entry which is preliminary data.</text>
</comment>
<evidence type="ECO:0000256" key="5">
    <source>
        <dbReference type="ARBA" id="ARBA00023172"/>
    </source>
</evidence>
<evidence type="ECO:0000259" key="7">
    <source>
        <dbReference type="Pfam" id="PF05598"/>
    </source>
</evidence>
<feature type="domain" description="Transposase InsH N-terminal" evidence="7">
    <location>
        <begin position="19"/>
        <end position="110"/>
    </location>
</feature>
<dbReference type="Pfam" id="PF05598">
    <property type="entry name" value="DUF772"/>
    <property type="match status" value="1"/>
</dbReference>
<dbReference type="PANTHER" id="PTHR35604">
    <property type="entry name" value="TRANSPOSASE INSH FOR INSERTION SEQUENCE ELEMENT IS5A-RELATED"/>
    <property type="match status" value="1"/>
</dbReference>
<dbReference type="InterPro" id="IPR002559">
    <property type="entry name" value="Transposase_11"/>
</dbReference>
<keyword evidence="4" id="KW-0238">DNA-binding</keyword>
<dbReference type="Proteomes" id="UP001595916">
    <property type="component" value="Unassembled WGS sequence"/>
</dbReference>
<feature type="domain" description="Transposase IS4-like" evidence="6">
    <location>
        <begin position="137"/>
        <end position="210"/>
    </location>
</feature>
<evidence type="ECO:0000256" key="1">
    <source>
        <dbReference type="ARBA" id="ARBA00003544"/>
    </source>
</evidence>
<dbReference type="NCBIfam" id="NF033581">
    <property type="entry name" value="transpos_IS5_4"/>
    <property type="match status" value="1"/>
</dbReference>
<accession>A0ABV9QPD6</accession>
<evidence type="ECO:0000256" key="2">
    <source>
        <dbReference type="ARBA" id="ARBA00010075"/>
    </source>
</evidence>
<dbReference type="InterPro" id="IPR008490">
    <property type="entry name" value="Transposase_InsH_N"/>
</dbReference>
<dbReference type="RefSeq" id="WP_379788041.1">
    <property type="nucleotide sequence ID" value="NZ_JBHSHL010000018.1"/>
</dbReference>
<comment type="similarity">
    <text evidence="2">Belongs to the transposase 11 family.</text>
</comment>
<organism evidence="8 9">
    <name type="scientific">Filifactor villosus</name>
    <dbReference type="NCBI Taxonomy" id="29374"/>
    <lineage>
        <taxon>Bacteria</taxon>
        <taxon>Bacillati</taxon>
        <taxon>Bacillota</taxon>
        <taxon>Clostridia</taxon>
        <taxon>Peptostreptococcales</taxon>
        <taxon>Filifactoraceae</taxon>
        <taxon>Filifactor</taxon>
    </lineage>
</organism>
<dbReference type="Pfam" id="PF01609">
    <property type="entry name" value="DDE_Tnp_1"/>
    <property type="match status" value="1"/>
</dbReference>
<dbReference type="InterPro" id="IPR047959">
    <property type="entry name" value="Transpos_IS5"/>
</dbReference>
<feature type="non-terminal residue" evidence="8">
    <location>
        <position position="210"/>
    </location>
</feature>
<evidence type="ECO:0000256" key="3">
    <source>
        <dbReference type="ARBA" id="ARBA00022578"/>
    </source>
</evidence>
<name>A0ABV9QPD6_9FIRM</name>
<evidence type="ECO:0000259" key="6">
    <source>
        <dbReference type="Pfam" id="PF01609"/>
    </source>
</evidence>
<keyword evidence="3" id="KW-0815">Transposition</keyword>
<comment type="function">
    <text evidence="1">Involved in the transposition of the insertion sequence IS5.</text>
</comment>
<gene>
    <name evidence="8" type="ORF">ACFO4R_05480</name>
</gene>
<reference evidence="9" key="1">
    <citation type="journal article" date="2019" name="Int. J. Syst. Evol. Microbiol.">
        <title>The Global Catalogue of Microorganisms (GCM) 10K type strain sequencing project: providing services to taxonomists for standard genome sequencing and annotation.</title>
        <authorList>
            <consortium name="The Broad Institute Genomics Platform"/>
            <consortium name="The Broad Institute Genome Sequencing Center for Infectious Disease"/>
            <person name="Wu L."/>
            <person name="Ma J."/>
        </authorList>
    </citation>
    <scope>NUCLEOTIDE SEQUENCE [LARGE SCALE GENOMIC DNA]</scope>
    <source>
        <strain evidence="9">CCUG 46385</strain>
    </source>
</reference>
<evidence type="ECO:0000313" key="9">
    <source>
        <dbReference type="Proteomes" id="UP001595916"/>
    </source>
</evidence>
<dbReference type="EMBL" id="JBHSHL010000018">
    <property type="protein sequence ID" value="MFC4804531.1"/>
    <property type="molecule type" value="Genomic_DNA"/>
</dbReference>
<keyword evidence="5" id="KW-0233">DNA recombination</keyword>
<keyword evidence="9" id="KW-1185">Reference proteome</keyword>
<evidence type="ECO:0000256" key="4">
    <source>
        <dbReference type="ARBA" id="ARBA00023125"/>
    </source>
</evidence>
<proteinExistence type="inferred from homology"/>
<evidence type="ECO:0000313" key="8">
    <source>
        <dbReference type="EMBL" id="MFC4804531.1"/>
    </source>
</evidence>
<dbReference type="PANTHER" id="PTHR35604:SF2">
    <property type="entry name" value="TRANSPOSASE INSH FOR INSERTION SEQUENCE ELEMENT IS5A-RELATED"/>
    <property type="match status" value="1"/>
</dbReference>
<sequence length="210" mass="24221">MNKQLNLSILTDELLSVKTKKKEFLKQIDQIIPWEEWIELIKPFYYKAERGNKPYEIELMLRLYILQNLYNLSEMATVAEVIDSRSFSEFCYITSGNQVPDGDTLGRFRHLLEQNNLQQQFFEQVVDRLRNQGLLLKKGTIVDAAIISSPSSTKNQSKQRDMEAHQTKKGNNWYFGYKAHIGVDAKNGLVHSVKVSAANVHDVTMVPELL</sequence>
<protein>
    <submittedName>
        <fullName evidence="8">IS5 family transposase</fullName>
    </submittedName>
</protein>